<reference evidence="7 8" key="1">
    <citation type="submission" date="2017-01" db="EMBL/GenBank/DDBJ databases">
        <authorList>
            <person name="Mah S.A."/>
            <person name="Swanson W.J."/>
            <person name="Moy G.W."/>
            <person name="Vacquier V.D."/>
        </authorList>
    </citation>
    <scope>NUCLEOTIDE SEQUENCE [LARGE SCALE GENOMIC DNA]</scope>
    <source>
        <strain evidence="7 8">DCY110</strain>
    </source>
</reference>
<dbReference type="InterPro" id="IPR001851">
    <property type="entry name" value="ABC_transp_permease"/>
</dbReference>
<evidence type="ECO:0000313" key="7">
    <source>
        <dbReference type="EMBL" id="APW40630.1"/>
    </source>
</evidence>
<dbReference type="STRING" id="1842727.RD110_11440"/>
<dbReference type="PANTHER" id="PTHR47089">
    <property type="entry name" value="ABC TRANSPORTER, PERMEASE PROTEIN"/>
    <property type="match status" value="1"/>
</dbReference>
<dbReference type="GO" id="GO:0005886">
    <property type="term" value="C:plasma membrane"/>
    <property type="evidence" value="ECO:0007669"/>
    <property type="project" value="UniProtKB-SubCell"/>
</dbReference>
<sequence>MRIPVKEIALPVLAITAALGIFGILVWFAGVSPVEVWATLFKGAFGDWFSWQNTLQRAAPLMLTALCVALPARAGLVIIGGEGALVLGGLACAAMPYVMPLPDNIVGTIMVCAAGALAGALWIMLAGWLRQFRGINETISSLLLAYIAIGIFKHLVEGLLRDPASLNKPSTLSLSEGIRIGGIAGSDVHWGLVLGVIACLGLGLWLRATASGFSIRVVGGNPRTAQLVGLPANRLILAACGLGGACAGLAGAVEVAAVHTNANASLIASYGYAGILVSFIARHSPVAVVPVAILFGGFGAAGSLLQRRLGLPDASVLVLQGIAFVLILASEALRHTDIKASLAKWAAPRPPAAVPGTMHKGLPS</sequence>
<dbReference type="Pfam" id="PF02653">
    <property type="entry name" value="BPD_transp_2"/>
    <property type="match status" value="1"/>
</dbReference>
<evidence type="ECO:0000256" key="6">
    <source>
        <dbReference type="SAM" id="Phobius"/>
    </source>
</evidence>
<feature type="transmembrane region" description="Helical" evidence="6">
    <location>
        <begin position="286"/>
        <end position="305"/>
    </location>
</feature>
<feature type="transmembrane region" description="Helical" evidence="6">
    <location>
        <begin position="264"/>
        <end position="281"/>
    </location>
</feature>
<evidence type="ECO:0000256" key="5">
    <source>
        <dbReference type="ARBA" id="ARBA00023136"/>
    </source>
</evidence>
<keyword evidence="2" id="KW-1003">Cell membrane</keyword>
<keyword evidence="5 6" id="KW-0472">Membrane</keyword>
<name>A0A1P8K3P5_9BURK</name>
<dbReference type="PANTHER" id="PTHR47089:SF1">
    <property type="entry name" value="GUANOSINE ABC TRANSPORTER PERMEASE PROTEIN NUPP"/>
    <property type="match status" value="1"/>
</dbReference>
<keyword evidence="3 6" id="KW-0812">Transmembrane</keyword>
<evidence type="ECO:0000256" key="2">
    <source>
        <dbReference type="ARBA" id="ARBA00022475"/>
    </source>
</evidence>
<evidence type="ECO:0000313" key="8">
    <source>
        <dbReference type="Proteomes" id="UP000186609"/>
    </source>
</evidence>
<gene>
    <name evidence="7" type="ORF">RD110_11440</name>
</gene>
<feature type="transmembrane region" description="Helical" evidence="6">
    <location>
        <begin position="54"/>
        <end position="72"/>
    </location>
</feature>
<evidence type="ECO:0000256" key="4">
    <source>
        <dbReference type="ARBA" id="ARBA00022989"/>
    </source>
</evidence>
<dbReference type="KEGG" id="rhy:RD110_11440"/>
<dbReference type="OrthoDB" id="9809785at2"/>
<dbReference type="RefSeq" id="WP_076204821.1">
    <property type="nucleotide sequence ID" value="NZ_CP019236.1"/>
</dbReference>
<protein>
    <submittedName>
        <fullName evidence="7">ABC transporter permease</fullName>
    </submittedName>
</protein>
<feature type="transmembrane region" description="Helical" evidence="6">
    <location>
        <begin position="79"/>
        <end position="99"/>
    </location>
</feature>
<dbReference type="CDD" id="cd06580">
    <property type="entry name" value="TM_PBP1_transp_TpRbsC_like"/>
    <property type="match status" value="1"/>
</dbReference>
<feature type="transmembrane region" description="Helical" evidence="6">
    <location>
        <begin position="12"/>
        <end position="34"/>
    </location>
</feature>
<dbReference type="AlphaFoldDB" id="A0A1P8K3P5"/>
<dbReference type="Proteomes" id="UP000186609">
    <property type="component" value="Chromosome"/>
</dbReference>
<feature type="transmembrane region" description="Helical" evidence="6">
    <location>
        <begin position="235"/>
        <end position="258"/>
    </location>
</feature>
<dbReference type="EMBL" id="CP019236">
    <property type="protein sequence ID" value="APW40630.1"/>
    <property type="molecule type" value="Genomic_DNA"/>
</dbReference>
<evidence type="ECO:0000256" key="1">
    <source>
        <dbReference type="ARBA" id="ARBA00004651"/>
    </source>
</evidence>
<feature type="transmembrane region" description="Helical" evidence="6">
    <location>
        <begin position="188"/>
        <end position="206"/>
    </location>
</feature>
<keyword evidence="4 6" id="KW-1133">Transmembrane helix</keyword>
<accession>A0A1P8K3P5</accession>
<feature type="transmembrane region" description="Helical" evidence="6">
    <location>
        <begin position="105"/>
        <end position="126"/>
    </location>
</feature>
<keyword evidence="8" id="KW-1185">Reference proteome</keyword>
<organism evidence="7 8">
    <name type="scientific">Rhodoferax koreensis</name>
    <dbReference type="NCBI Taxonomy" id="1842727"/>
    <lineage>
        <taxon>Bacteria</taxon>
        <taxon>Pseudomonadati</taxon>
        <taxon>Pseudomonadota</taxon>
        <taxon>Betaproteobacteria</taxon>
        <taxon>Burkholderiales</taxon>
        <taxon>Comamonadaceae</taxon>
        <taxon>Rhodoferax</taxon>
    </lineage>
</organism>
<evidence type="ECO:0000256" key="3">
    <source>
        <dbReference type="ARBA" id="ARBA00022692"/>
    </source>
</evidence>
<proteinExistence type="predicted"/>
<dbReference type="GO" id="GO:0022857">
    <property type="term" value="F:transmembrane transporter activity"/>
    <property type="evidence" value="ECO:0007669"/>
    <property type="project" value="InterPro"/>
</dbReference>
<comment type="subcellular location">
    <subcellularLocation>
        <location evidence="1">Cell membrane</location>
        <topology evidence="1">Multi-pass membrane protein</topology>
    </subcellularLocation>
</comment>